<dbReference type="PANTHER" id="PTHR35258">
    <property type="entry name" value="SPERMATOGENESIS-ASSOCIATED PROTEIN 22"/>
    <property type="match status" value="1"/>
</dbReference>
<feature type="region of interest" description="Disordered" evidence="1">
    <location>
        <begin position="47"/>
        <end position="69"/>
    </location>
</feature>
<protein>
    <recommendedName>
        <fullName evidence="4">Spermatogenesis associated 22</fullName>
    </recommendedName>
</protein>
<dbReference type="GO" id="GO:0007276">
    <property type="term" value="P:gamete generation"/>
    <property type="evidence" value="ECO:0007669"/>
    <property type="project" value="InterPro"/>
</dbReference>
<organism evidence="2 3">
    <name type="scientific">Electrophorus electricus</name>
    <name type="common">Electric eel</name>
    <name type="synonym">Gymnotus electricus</name>
    <dbReference type="NCBI Taxonomy" id="8005"/>
    <lineage>
        <taxon>Eukaryota</taxon>
        <taxon>Metazoa</taxon>
        <taxon>Chordata</taxon>
        <taxon>Craniata</taxon>
        <taxon>Vertebrata</taxon>
        <taxon>Euteleostomi</taxon>
        <taxon>Actinopterygii</taxon>
        <taxon>Neopterygii</taxon>
        <taxon>Teleostei</taxon>
        <taxon>Ostariophysi</taxon>
        <taxon>Gymnotiformes</taxon>
        <taxon>Gymnotoidei</taxon>
        <taxon>Gymnotidae</taxon>
        <taxon>Electrophorus</taxon>
    </lineage>
</organism>
<reference evidence="3" key="2">
    <citation type="journal article" date="2017" name="Sci. Adv.">
        <title>A tail of two voltages: Proteomic comparison of the three electric organs of the electric eel.</title>
        <authorList>
            <person name="Traeger L.L."/>
            <person name="Sabat G."/>
            <person name="Barrett-Wilt G.A."/>
            <person name="Wells G.B."/>
            <person name="Sussman M.R."/>
        </authorList>
    </citation>
    <scope>NUCLEOTIDE SEQUENCE [LARGE SCALE GENOMIC DNA]</scope>
</reference>
<dbReference type="Ensembl" id="ENSEEET00000010617.2">
    <property type="protein sequence ID" value="ENSEEEP00000010495.2"/>
    <property type="gene ID" value="ENSEEEG00000005314.2"/>
</dbReference>
<evidence type="ECO:0000313" key="3">
    <source>
        <dbReference type="Proteomes" id="UP000314983"/>
    </source>
</evidence>
<dbReference type="PANTHER" id="PTHR35258:SF1">
    <property type="entry name" value="SPERMATOGENESIS-ASSOCIATED PROTEIN 22"/>
    <property type="match status" value="1"/>
</dbReference>
<gene>
    <name evidence="2" type="primary">SPATA22</name>
</gene>
<evidence type="ECO:0000313" key="2">
    <source>
        <dbReference type="Ensembl" id="ENSEEEP00000010495.2"/>
    </source>
</evidence>
<dbReference type="OMA" id="XDRELPR"/>
<dbReference type="GO" id="GO:0051445">
    <property type="term" value="P:regulation of meiotic cell cycle"/>
    <property type="evidence" value="ECO:0007669"/>
    <property type="project" value="TreeGrafter"/>
</dbReference>
<dbReference type="GO" id="GO:0000711">
    <property type="term" value="P:meiotic DNA repair synthesis"/>
    <property type="evidence" value="ECO:0007669"/>
    <property type="project" value="InterPro"/>
</dbReference>
<dbReference type="Proteomes" id="UP000314983">
    <property type="component" value="Chromosome 6"/>
</dbReference>
<evidence type="ECO:0008006" key="4">
    <source>
        <dbReference type="Google" id="ProtNLM"/>
    </source>
</evidence>
<evidence type="ECO:0000256" key="1">
    <source>
        <dbReference type="SAM" id="MobiDB-lite"/>
    </source>
</evidence>
<reference evidence="3" key="1">
    <citation type="journal article" date="2014" name="Science">
        <title>Nonhuman genetics. Genomic basis for the convergent evolution of electric organs.</title>
        <authorList>
            <person name="Gallant J.R."/>
            <person name="Traeger L.L."/>
            <person name="Volkening J.D."/>
            <person name="Moffett H."/>
            <person name="Chen P.H."/>
            <person name="Novina C.D."/>
            <person name="Phillips G.N.Jr."/>
            <person name="Anand R."/>
            <person name="Wells G.B."/>
            <person name="Pinch M."/>
            <person name="Guth R."/>
            <person name="Unguez G.A."/>
            <person name="Albert J.S."/>
            <person name="Zakon H.H."/>
            <person name="Samanta M.P."/>
            <person name="Sussman M.R."/>
        </authorList>
    </citation>
    <scope>NUCLEOTIDE SEQUENCE [LARGE SCALE GENOMIC DNA]</scope>
</reference>
<reference evidence="2" key="4">
    <citation type="submission" date="2025-08" db="UniProtKB">
        <authorList>
            <consortium name="Ensembl"/>
        </authorList>
    </citation>
    <scope>IDENTIFICATION</scope>
</reference>
<dbReference type="STRING" id="8005.ENSEEEP00000010495"/>
<proteinExistence type="predicted"/>
<dbReference type="AlphaFoldDB" id="A0A4W4EER1"/>
<dbReference type="GO" id="GO:0007129">
    <property type="term" value="P:homologous chromosome pairing at meiosis"/>
    <property type="evidence" value="ECO:0007669"/>
    <property type="project" value="InterPro"/>
</dbReference>
<reference evidence="2" key="3">
    <citation type="submission" date="2020-05" db="EMBL/GenBank/DDBJ databases">
        <title>Electrophorus electricus (electric eel) genome, fEleEle1, primary haplotype.</title>
        <authorList>
            <person name="Myers G."/>
            <person name="Meyer A."/>
            <person name="Fedrigo O."/>
            <person name="Formenti G."/>
            <person name="Rhie A."/>
            <person name="Tracey A."/>
            <person name="Sims Y."/>
            <person name="Jarvis E.D."/>
        </authorList>
    </citation>
    <scope>NUCLEOTIDE SEQUENCE [LARGE SCALE GENOMIC DNA]</scope>
</reference>
<name>A0A4W4EER1_ELEEL</name>
<accession>A0A4W4EER1</accession>
<dbReference type="GeneTree" id="ENSGT00390000018151"/>
<reference evidence="2" key="5">
    <citation type="submission" date="2025-09" db="UniProtKB">
        <authorList>
            <consortium name="Ensembl"/>
        </authorList>
    </citation>
    <scope>IDENTIFICATION</scope>
</reference>
<keyword evidence="3" id="KW-1185">Reference proteome</keyword>
<dbReference type="InterPro" id="IPR033536">
    <property type="entry name" value="Spata22"/>
</dbReference>
<sequence>MRRNENQPRPTAGCLSVPLFNQKKRSRLPLTSNPSEIPLAQRNQWYQQANSQPHQDKAWPTTSSGSTGGGYAPIPHPHKPAYAWYINVSLPHTKSVVSKAKPSSEKSLRILTAVIEGMRHWSQYKDKVPMLFEIFATLDSAVTIGKYGAKNFLMRDGKEAVQCVYYENDQPLPRLIRGQLHRCVGNYDRQKDVLTCMAVRAASVSEQRNAQQAVKVSDGEMRNVVQALTEM</sequence>